<sequence length="359" mass="40373">MQRKEAMESDPVPFAVWGQESEKPVSNPSLGRTAYPGVLTLCGPSFLLYPSSAPLLTEDTEGCLLDRTTAQELFGTSKAVGNTLNYQNRILTVRGILEGDAPILLLQALPEDSDMSRVSLSIPSGTAPLKFLKEFVNRHGLSGQWSSLRFWSELAHAGTLLAPAVLLLSALFSLLKTTFTALEFPLPFLACLLLCGLSWFLLLWLCEFSFQLPEDFIPTKWSDFEFWSRLWKSKGDELVLLLTSEKLGPELPLFLNSLKAIGFGLLAVFLYPISLPRLSMQQNRGLWGTTVFFLLLAFCSVVFTGNPDFTENKLLWLVPSAYLWQQALSLRLRLWIRCLDKECADTALPAKRRYRIRRL</sequence>
<keyword evidence="2" id="KW-1133">Transmembrane helix</keyword>
<organism evidence="3 4">
    <name type="scientific">Neglectibacter timonensis</name>
    <dbReference type="NCBI Taxonomy" id="1776382"/>
    <lineage>
        <taxon>Bacteria</taxon>
        <taxon>Bacillati</taxon>
        <taxon>Bacillota</taxon>
        <taxon>Clostridia</taxon>
        <taxon>Eubacteriales</taxon>
        <taxon>Oscillospiraceae</taxon>
        <taxon>Neglectibacter</taxon>
    </lineage>
</organism>
<feature type="transmembrane region" description="Helical" evidence="2">
    <location>
        <begin position="253"/>
        <end position="273"/>
    </location>
</feature>
<comment type="caution">
    <text evidence="3">The sequence shown here is derived from an EMBL/GenBank/DDBJ whole genome shotgun (WGS) entry which is preliminary data.</text>
</comment>
<feature type="region of interest" description="Disordered" evidence="1">
    <location>
        <begin position="1"/>
        <end position="28"/>
    </location>
</feature>
<evidence type="ECO:0000256" key="1">
    <source>
        <dbReference type="SAM" id="MobiDB-lite"/>
    </source>
</evidence>
<proteinExistence type="predicted"/>
<reference evidence="3 4" key="1">
    <citation type="submission" date="2022-06" db="EMBL/GenBank/DDBJ databases">
        <title>Isolation of gut microbiota from human fecal samples.</title>
        <authorList>
            <person name="Pamer E.G."/>
            <person name="Barat B."/>
            <person name="Waligurski E."/>
            <person name="Medina S."/>
            <person name="Paddock L."/>
            <person name="Mostad J."/>
        </authorList>
    </citation>
    <scope>NUCLEOTIDE SEQUENCE [LARGE SCALE GENOMIC DNA]</scope>
    <source>
        <strain evidence="3 4">DFI.9.73</strain>
    </source>
</reference>
<feature type="transmembrane region" description="Helical" evidence="2">
    <location>
        <begin position="186"/>
        <end position="205"/>
    </location>
</feature>
<dbReference type="Proteomes" id="UP001524473">
    <property type="component" value="Unassembled WGS sequence"/>
</dbReference>
<evidence type="ECO:0000256" key="2">
    <source>
        <dbReference type="SAM" id="Phobius"/>
    </source>
</evidence>
<evidence type="ECO:0000313" key="3">
    <source>
        <dbReference type="EMBL" id="MCQ4839588.1"/>
    </source>
</evidence>
<keyword evidence="2" id="KW-0812">Transmembrane</keyword>
<protein>
    <submittedName>
        <fullName evidence="3">ABC transporter permease</fullName>
    </submittedName>
</protein>
<keyword evidence="2" id="KW-0472">Membrane</keyword>
<evidence type="ECO:0000313" key="4">
    <source>
        <dbReference type="Proteomes" id="UP001524473"/>
    </source>
</evidence>
<keyword evidence="4" id="KW-1185">Reference proteome</keyword>
<accession>A0ABT1RY50</accession>
<feature type="transmembrane region" description="Helical" evidence="2">
    <location>
        <begin position="154"/>
        <end position="174"/>
    </location>
</feature>
<name>A0ABT1RY50_9FIRM</name>
<gene>
    <name evidence="3" type="ORF">NE695_06610</name>
</gene>
<dbReference type="RefSeq" id="WP_256191718.1">
    <property type="nucleotide sequence ID" value="NZ_CATZHN010000054.1"/>
</dbReference>
<dbReference type="EMBL" id="JANFZH010000011">
    <property type="protein sequence ID" value="MCQ4839588.1"/>
    <property type="molecule type" value="Genomic_DNA"/>
</dbReference>
<feature type="transmembrane region" description="Helical" evidence="2">
    <location>
        <begin position="285"/>
        <end position="303"/>
    </location>
</feature>